<protein>
    <submittedName>
        <fullName evidence="2">DNA-binding protein</fullName>
    </submittedName>
</protein>
<evidence type="ECO:0000313" key="3">
    <source>
        <dbReference type="Proteomes" id="UP000238565"/>
    </source>
</evidence>
<comment type="caution">
    <text evidence="2">The sequence shown here is derived from an EMBL/GenBank/DDBJ whole genome shotgun (WGS) entry which is preliminary data.</text>
</comment>
<evidence type="ECO:0000259" key="1">
    <source>
        <dbReference type="Pfam" id="PF10543"/>
    </source>
</evidence>
<accession>A0A2S7I2L8</accession>
<evidence type="ECO:0000313" key="2">
    <source>
        <dbReference type="EMBL" id="PPZ90814.1"/>
    </source>
</evidence>
<dbReference type="Pfam" id="PF10543">
    <property type="entry name" value="ORF6N"/>
    <property type="match status" value="1"/>
</dbReference>
<dbReference type="RefSeq" id="WP_104794308.1">
    <property type="nucleotide sequence ID" value="NZ_PTPZ01000008.1"/>
</dbReference>
<gene>
    <name evidence="2" type="ORF">C3729_11615</name>
</gene>
<name>A0A2S7I2L8_9FLAO</name>
<dbReference type="AlphaFoldDB" id="A0A2S7I2L8"/>
<dbReference type="EMBL" id="PTPZ01000008">
    <property type="protein sequence ID" value="PPZ90814.1"/>
    <property type="molecule type" value="Genomic_DNA"/>
</dbReference>
<reference evidence="2 3" key="1">
    <citation type="submission" date="2018-02" db="EMBL/GenBank/DDBJ databases">
        <title>Draft genome sequence of bacterial isolates from marine environment.</title>
        <authorList>
            <person name="Singh S.K."/>
            <person name="Hill R."/>
            <person name="Major S."/>
            <person name="Cai H."/>
            <person name="Li Y."/>
        </authorList>
    </citation>
    <scope>NUCLEOTIDE SEQUENCE [LARGE SCALE GENOMIC DNA]</scope>
    <source>
        <strain evidence="2 3">IMET F</strain>
    </source>
</reference>
<dbReference type="InterPro" id="IPR018873">
    <property type="entry name" value="KilA-N_DNA-bd_domain"/>
</dbReference>
<dbReference type="GO" id="GO:0003677">
    <property type="term" value="F:DNA binding"/>
    <property type="evidence" value="ECO:0007669"/>
    <property type="project" value="UniProtKB-KW"/>
</dbReference>
<organism evidence="2 3">
    <name type="scientific">Cloacibacterium normanense</name>
    <dbReference type="NCBI Taxonomy" id="237258"/>
    <lineage>
        <taxon>Bacteria</taxon>
        <taxon>Pseudomonadati</taxon>
        <taxon>Bacteroidota</taxon>
        <taxon>Flavobacteriia</taxon>
        <taxon>Flavobacteriales</taxon>
        <taxon>Weeksellaceae</taxon>
    </lineage>
</organism>
<keyword evidence="2" id="KW-0238">DNA-binding</keyword>
<proteinExistence type="predicted"/>
<sequence>MLIKFNNIEETIITLRNEKVIIDSDVAELYGVETKRINEAVKNNPEKFPHGYILEIDKTEIEDLRSKFSTTKWSSKSRVLPKAFTEKGLYMLATILKSQKATQTTIAIIETFTKIRELSRTVSELAEVKDESEQKSLMQKSGEIISDILGEEMKTTDTETTVELNFAVLKFKHTIKRKTDK</sequence>
<feature type="domain" description="KilA-N DNA-binding" evidence="1">
    <location>
        <begin position="11"/>
        <end position="95"/>
    </location>
</feature>
<dbReference type="Proteomes" id="UP000238565">
    <property type="component" value="Unassembled WGS sequence"/>
</dbReference>